<comment type="caution">
    <text evidence="1">The sequence shown here is derived from an EMBL/GenBank/DDBJ whole genome shotgun (WGS) entry which is preliminary data.</text>
</comment>
<dbReference type="GeneID" id="63774501"/>
<dbReference type="Proteomes" id="UP000193689">
    <property type="component" value="Unassembled WGS sequence"/>
</dbReference>
<accession>A0A1Y2E092</accession>
<dbReference type="RefSeq" id="XP_040716051.1">
    <property type="nucleotide sequence ID" value="XM_040858289.1"/>
</dbReference>
<dbReference type="EMBL" id="MCFJ01000006">
    <property type="protein sequence ID" value="ORY64899.1"/>
    <property type="molecule type" value="Genomic_DNA"/>
</dbReference>
<dbReference type="OrthoDB" id="3259529at2759"/>
<protein>
    <submittedName>
        <fullName evidence="1">Uncharacterized protein</fullName>
    </submittedName>
</protein>
<reference evidence="1 2" key="1">
    <citation type="submission" date="2016-07" db="EMBL/GenBank/DDBJ databases">
        <title>Pervasive Adenine N6-methylation of Active Genes in Fungi.</title>
        <authorList>
            <consortium name="DOE Joint Genome Institute"/>
            <person name="Mondo S.J."/>
            <person name="Dannebaum R.O."/>
            <person name="Kuo R.C."/>
            <person name="Labutti K."/>
            <person name="Haridas S."/>
            <person name="Kuo A."/>
            <person name="Salamov A."/>
            <person name="Ahrendt S.R."/>
            <person name="Lipzen A."/>
            <person name="Sullivan W."/>
            <person name="Andreopoulos W.B."/>
            <person name="Clum A."/>
            <person name="Lindquist E."/>
            <person name="Daum C."/>
            <person name="Ramamoorthy G.K."/>
            <person name="Gryganskyi A."/>
            <person name="Culley D."/>
            <person name="Magnuson J.K."/>
            <person name="James T.Y."/>
            <person name="O'Malley M.A."/>
            <person name="Stajich J.E."/>
            <person name="Spatafora J.W."/>
            <person name="Visel A."/>
            <person name="Grigoriev I.V."/>
        </authorList>
    </citation>
    <scope>NUCLEOTIDE SEQUENCE [LARGE SCALE GENOMIC DNA]</scope>
    <source>
        <strain evidence="1 2">CBS 129021</strain>
    </source>
</reference>
<dbReference type="AlphaFoldDB" id="A0A1Y2E092"/>
<sequence>MPEGFPRVQTICWAYPLQTIMIFPAAFLYLDPIEEVPILTFANRKVHISKEIPDFGQEDITNLLLPRLVPLLRGLTKGFLNTGDDVTMIAVEQVVQGMNLNDEAWPKRI</sequence>
<evidence type="ECO:0000313" key="1">
    <source>
        <dbReference type="EMBL" id="ORY64899.1"/>
    </source>
</evidence>
<keyword evidence="2" id="KW-1185">Reference proteome</keyword>
<evidence type="ECO:0000313" key="2">
    <source>
        <dbReference type="Proteomes" id="UP000193689"/>
    </source>
</evidence>
<dbReference type="InParanoid" id="A0A1Y2E092"/>
<name>A0A1Y2E092_9PEZI</name>
<gene>
    <name evidence="1" type="ORF">BCR38DRAFT_408659</name>
</gene>
<proteinExistence type="predicted"/>
<organism evidence="1 2">
    <name type="scientific">Pseudomassariella vexata</name>
    <dbReference type="NCBI Taxonomy" id="1141098"/>
    <lineage>
        <taxon>Eukaryota</taxon>
        <taxon>Fungi</taxon>
        <taxon>Dikarya</taxon>
        <taxon>Ascomycota</taxon>
        <taxon>Pezizomycotina</taxon>
        <taxon>Sordariomycetes</taxon>
        <taxon>Xylariomycetidae</taxon>
        <taxon>Amphisphaeriales</taxon>
        <taxon>Pseudomassariaceae</taxon>
        <taxon>Pseudomassariella</taxon>
    </lineage>
</organism>